<protein>
    <recommendedName>
        <fullName evidence="1">Carboxylesterase type B domain-containing protein</fullName>
    </recommendedName>
</protein>
<reference evidence="2 3" key="1">
    <citation type="journal article" date="2020" name="ISME J.">
        <title>Uncovering the hidden diversity of litter-decomposition mechanisms in mushroom-forming fungi.</title>
        <authorList>
            <person name="Floudas D."/>
            <person name="Bentzer J."/>
            <person name="Ahren D."/>
            <person name="Johansson T."/>
            <person name="Persson P."/>
            <person name="Tunlid A."/>
        </authorList>
    </citation>
    <scope>NUCLEOTIDE SEQUENCE [LARGE SCALE GENOMIC DNA]</scope>
    <source>
        <strain evidence="2 3">CBS 291.85</strain>
    </source>
</reference>
<dbReference type="Gene3D" id="3.40.50.1820">
    <property type="entry name" value="alpha/beta hydrolase"/>
    <property type="match status" value="1"/>
</dbReference>
<keyword evidence="3" id="KW-1185">Reference proteome</keyword>
<evidence type="ECO:0000313" key="2">
    <source>
        <dbReference type="EMBL" id="KAF5367014.1"/>
    </source>
</evidence>
<dbReference type="PANTHER" id="PTHR11559">
    <property type="entry name" value="CARBOXYLESTERASE"/>
    <property type="match status" value="1"/>
</dbReference>
<proteinExistence type="predicted"/>
<dbReference type="EMBL" id="JAACJM010000020">
    <property type="protein sequence ID" value="KAF5367014.1"/>
    <property type="molecule type" value="Genomic_DNA"/>
</dbReference>
<evidence type="ECO:0000313" key="3">
    <source>
        <dbReference type="Proteomes" id="UP000559256"/>
    </source>
</evidence>
<dbReference type="OrthoDB" id="408631at2759"/>
<dbReference type="Pfam" id="PF00135">
    <property type="entry name" value="COesterase"/>
    <property type="match status" value="1"/>
</dbReference>
<dbReference type="InterPro" id="IPR019819">
    <property type="entry name" value="Carboxylesterase_B_CS"/>
</dbReference>
<dbReference type="InterPro" id="IPR050309">
    <property type="entry name" value="Type-B_Carboxylest/Lipase"/>
</dbReference>
<feature type="domain" description="Carboxylesterase type B" evidence="1">
    <location>
        <begin position="40"/>
        <end position="115"/>
    </location>
</feature>
<name>A0A8H5LRR6_9AGAR</name>
<organism evidence="2 3">
    <name type="scientific">Tetrapyrgos nigripes</name>
    <dbReference type="NCBI Taxonomy" id="182062"/>
    <lineage>
        <taxon>Eukaryota</taxon>
        <taxon>Fungi</taxon>
        <taxon>Dikarya</taxon>
        <taxon>Basidiomycota</taxon>
        <taxon>Agaricomycotina</taxon>
        <taxon>Agaricomycetes</taxon>
        <taxon>Agaricomycetidae</taxon>
        <taxon>Agaricales</taxon>
        <taxon>Marasmiineae</taxon>
        <taxon>Marasmiaceae</taxon>
        <taxon>Tetrapyrgos</taxon>
    </lineage>
</organism>
<dbReference type="InterPro" id="IPR029058">
    <property type="entry name" value="AB_hydrolase_fold"/>
</dbReference>
<dbReference type="SUPFAM" id="SSF53474">
    <property type="entry name" value="alpha/beta-Hydrolases"/>
    <property type="match status" value="1"/>
</dbReference>
<comment type="caution">
    <text evidence="2">The sequence shown here is derived from an EMBL/GenBank/DDBJ whole genome shotgun (WGS) entry which is preliminary data.</text>
</comment>
<accession>A0A8H5LRR6</accession>
<evidence type="ECO:0000259" key="1">
    <source>
        <dbReference type="Pfam" id="PF00135"/>
    </source>
</evidence>
<gene>
    <name evidence="2" type="ORF">D9758_003840</name>
</gene>
<dbReference type="AlphaFoldDB" id="A0A8H5LRR6"/>
<sequence>MKGPLRAKATVELLQRAILGQTFSYCVTWVVIECNDNLDTKTFDASNFGLACFQQGLPAQGISEDCLTINIFRPSDVPTDIKIPVLFWTYGGGFDADCASLYNGSGIVTQSLVQVSSTVFNPFLPVISNEELNEGNAIGLRQLQLSMKVMWANTTRGEYEATGSGM</sequence>
<dbReference type="PROSITE" id="PS00941">
    <property type="entry name" value="CARBOXYLESTERASE_B_2"/>
    <property type="match status" value="1"/>
</dbReference>
<dbReference type="InterPro" id="IPR002018">
    <property type="entry name" value="CarbesteraseB"/>
</dbReference>
<dbReference type="Proteomes" id="UP000559256">
    <property type="component" value="Unassembled WGS sequence"/>
</dbReference>